<dbReference type="InterPro" id="IPR017452">
    <property type="entry name" value="GPCR_Rhodpsn_7TM"/>
</dbReference>
<dbReference type="Proteomes" id="UP000001593">
    <property type="component" value="Unassembled WGS sequence"/>
</dbReference>
<dbReference type="PhylomeDB" id="A7T1T1"/>
<keyword evidence="8" id="KW-1185">Reference proteome</keyword>
<evidence type="ECO:0000259" key="6">
    <source>
        <dbReference type="PROSITE" id="PS50262"/>
    </source>
</evidence>
<evidence type="ECO:0000256" key="2">
    <source>
        <dbReference type="ARBA" id="ARBA00022692"/>
    </source>
</evidence>
<dbReference type="HOGENOM" id="CLU_2910811_0_0_1"/>
<sequence length="62" mass="6466">MLLLKPISNDAVTGNVIYGVFGAIATISAVGNAFVVMVFVKIPALRKTTLSLIGNLAMADML</sequence>
<dbReference type="GO" id="GO:0004930">
    <property type="term" value="F:G protein-coupled receptor activity"/>
    <property type="evidence" value="ECO:0007669"/>
    <property type="project" value="InterPro"/>
</dbReference>
<comment type="subcellular location">
    <subcellularLocation>
        <location evidence="1">Membrane</location>
    </subcellularLocation>
</comment>
<reference evidence="7 8" key="1">
    <citation type="journal article" date="2007" name="Science">
        <title>Sea anemone genome reveals ancestral eumetazoan gene repertoire and genomic organization.</title>
        <authorList>
            <person name="Putnam N.H."/>
            <person name="Srivastava M."/>
            <person name="Hellsten U."/>
            <person name="Dirks B."/>
            <person name="Chapman J."/>
            <person name="Salamov A."/>
            <person name="Terry A."/>
            <person name="Shapiro H."/>
            <person name="Lindquist E."/>
            <person name="Kapitonov V.V."/>
            <person name="Jurka J."/>
            <person name="Genikhovich G."/>
            <person name="Grigoriev I.V."/>
            <person name="Lucas S.M."/>
            <person name="Steele R.E."/>
            <person name="Finnerty J.R."/>
            <person name="Technau U."/>
            <person name="Martindale M.Q."/>
            <person name="Rokhsar D.S."/>
        </authorList>
    </citation>
    <scope>NUCLEOTIDE SEQUENCE [LARGE SCALE GENOMIC DNA]</scope>
    <source>
        <strain evidence="8">CH2 X CH6</strain>
    </source>
</reference>
<dbReference type="InterPro" id="IPR000276">
    <property type="entry name" value="GPCR_Rhodpsn"/>
</dbReference>
<evidence type="ECO:0000313" key="7">
    <source>
        <dbReference type="EMBL" id="EDO30083.1"/>
    </source>
</evidence>
<evidence type="ECO:0000256" key="4">
    <source>
        <dbReference type="ARBA" id="ARBA00023136"/>
    </source>
</evidence>
<organism evidence="7 8">
    <name type="scientific">Nematostella vectensis</name>
    <name type="common">Starlet sea anemone</name>
    <dbReference type="NCBI Taxonomy" id="45351"/>
    <lineage>
        <taxon>Eukaryota</taxon>
        <taxon>Metazoa</taxon>
        <taxon>Cnidaria</taxon>
        <taxon>Anthozoa</taxon>
        <taxon>Hexacorallia</taxon>
        <taxon>Actiniaria</taxon>
        <taxon>Edwardsiidae</taxon>
        <taxon>Nematostella</taxon>
    </lineage>
</organism>
<proteinExistence type="predicted"/>
<dbReference type="PROSITE" id="PS50262">
    <property type="entry name" value="G_PROTEIN_RECEP_F1_2"/>
    <property type="match status" value="1"/>
</dbReference>
<dbReference type="Gene3D" id="1.20.1070.10">
    <property type="entry name" value="Rhodopsin 7-helix transmembrane proteins"/>
    <property type="match status" value="1"/>
</dbReference>
<gene>
    <name evidence="7" type="ORF">NEMVEDRAFT_v1g142197</name>
</gene>
<dbReference type="PRINTS" id="PR00237">
    <property type="entry name" value="GPCRRHODOPSN"/>
</dbReference>
<dbReference type="EMBL" id="DS470155">
    <property type="protein sequence ID" value="EDO30083.1"/>
    <property type="molecule type" value="Genomic_DNA"/>
</dbReference>
<protein>
    <recommendedName>
        <fullName evidence="6">G-protein coupled receptors family 1 profile domain-containing protein</fullName>
    </recommendedName>
</protein>
<accession>A7T1T1</accession>
<feature type="non-terminal residue" evidence="7">
    <location>
        <position position="62"/>
    </location>
</feature>
<feature type="transmembrane region" description="Helical" evidence="5">
    <location>
        <begin position="16"/>
        <end position="40"/>
    </location>
</feature>
<dbReference type="InParanoid" id="A7T1T1"/>
<feature type="domain" description="G-protein coupled receptors family 1 profile" evidence="6">
    <location>
        <begin position="31"/>
        <end position="62"/>
    </location>
</feature>
<keyword evidence="2 5" id="KW-0812">Transmembrane</keyword>
<dbReference type="SUPFAM" id="SSF81321">
    <property type="entry name" value="Family A G protein-coupled receptor-like"/>
    <property type="match status" value="1"/>
</dbReference>
<evidence type="ECO:0000256" key="1">
    <source>
        <dbReference type="ARBA" id="ARBA00004370"/>
    </source>
</evidence>
<dbReference type="GO" id="GO:0016020">
    <property type="term" value="C:membrane"/>
    <property type="evidence" value="ECO:0007669"/>
    <property type="project" value="UniProtKB-SubCell"/>
</dbReference>
<dbReference type="AlphaFoldDB" id="A7T1T1"/>
<evidence type="ECO:0000256" key="5">
    <source>
        <dbReference type="SAM" id="Phobius"/>
    </source>
</evidence>
<evidence type="ECO:0000313" key="8">
    <source>
        <dbReference type="Proteomes" id="UP000001593"/>
    </source>
</evidence>
<evidence type="ECO:0000256" key="3">
    <source>
        <dbReference type="ARBA" id="ARBA00022989"/>
    </source>
</evidence>
<name>A7T1T1_NEMVE</name>
<keyword evidence="3 5" id="KW-1133">Transmembrane helix</keyword>
<keyword evidence="4 5" id="KW-0472">Membrane</keyword>